<dbReference type="InterPro" id="IPR027939">
    <property type="entry name" value="NMT1/THI5"/>
</dbReference>
<evidence type="ECO:0000313" key="14">
    <source>
        <dbReference type="EMBL" id="TXL79486.1"/>
    </source>
</evidence>
<dbReference type="GO" id="GO:0016740">
    <property type="term" value="F:transferase activity"/>
    <property type="evidence" value="ECO:0007669"/>
    <property type="project" value="UniProtKB-KW"/>
</dbReference>
<dbReference type="PANTHER" id="PTHR31528">
    <property type="entry name" value="4-AMINO-5-HYDROXYMETHYL-2-METHYLPYRIMIDINE PHOSPHATE SYNTHASE THI11-RELATED"/>
    <property type="match status" value="1"/>
</dbReference>
<feature type="domain" description="SsuA/THI5-like" evidence="13">
    <location>
        <begin position="40"/>
        <end position="252"/>
    </location>
</feature>
<comment type="catalytic activity">
    <reaction evidence="11">
        <text>N(6)-(pyridoxal phosphate)-L-lysyl-[4-amino-5-hydroxymethyl-2-methylpyrimidine phosphate synthase] + L-histidyl-[4-amino-5-hydroxymethyl-2-methylpyrimidine phosphate synthase] + 2 Fe(3+) + 4 H2O = L-lysyl-[4-amino-5-hydroxymethyl-2-methylpyrimidine phosphate synthase] + (2S)-2-amino-5-hydroxy-4-oxopentanoyl-[4-amino-5-hydroxymethyl-2-methylpyrimidine phosphate synthase] + 4-amino-2-methyl-5-(phosphooxymethyl)pyrimidine + 3-oxopropanoate + 2 Fe(2+) + 2 H(+)</text>
        <dbReference type="Rhea" id="RHEA:65756"/>
        <dbReference type="Rhea" id="RHEA-COMP:16892"/>
        <dbReference type="Rhea" id="RHEA-COMP:16893"/>
        <dbReference type="Rhea" id="RHEA-COMP:16894"/>
        <dbReference type="Rhea" id="RHEA-COMP:16895"/>
        <dbReference type="ChEBI" id="CHEBI:15377"/>
        <dbReference type="ChEBI" id="CHEBI:15378"/>
        <dbReference type="ChEBI" id="CHEBI:29033"/>
        <dbReference type="ChEBI" id="CHEBI:29034"/>
        <dbReference type="ChEBI" id="CHEBI:29969"/>
        <dbReference type="ChEBI" id="CHEBI:29979"/>
        <dbReference type="ChEBI" id="CHEBI:33190"/>
        <dbReference type="ChEBI" id="CHEBI:58354"/>
        <dbReference type="ChEBI" id="CHEBI:143915"/>
        <dbReference type="ChEBI" id="CHEBI:157692"/>
    </reaction>
    <physiologicalReaction direction="left-to-right" evidence="11">
        <dbReference type="Rhea" id="RHEA:65757"/>
    </physiologicalReaction>
</comment>
<evidence type="ECO:0000256" key="8">
    <source>
        <dbReference type="ARBA" id="ARBA00022977"/>
    </source>
</evidence>
<dbReference type="Gene3D" id="3.40.190.10">
    <property type="entry name" value="Periplasmic binding protein-like II"/>
    <property type="match status" value="2"/>
</dbReference>
<dbReference type="OrthoDB" id="7431968at2"/>
<name>A0A5C8PS25_9HYPH</name>
<keyword evidence="5" id="KW-0808">Transferase</keyword>
<evidence type="ECO:0000256" key="9">
    <source>
        <dbReference type="ARBA" id="ARBA00023004"/>
    </source>
</evidence>
<gene>
    <name evidence="14" type="ORF">FHP25_05935</name>
</gene>
<sequence length="334" mass="36062">MRWMVRALSAAAAGLAVVAPATAQPLEKFTFALNWFAVGDHAAYWVALEKGYYKAKGLDVVLENSKGSGDSIAKVDSGRADAGLADAAVVIASIARGTTIKDVGMVFDKTPLNFFSAKSAPITKPKDLEGKTAAAPPGDSQRQIFPAFAKLHGIDASKVSWVNVEPAAKIAALAEKRVDTVGDYNTGLPLYEKAMGAGNVVMLSWADFGFDMYSMSIMASDKTMKERGKALKAFLEASYMGWRDVMADPKAALAILKKRVPEVDLSVIEPNMMIGLSLMKTERYAKNGIGWIDEKKMCDSVDLVNTYMGLPKKVDCKATFTTEFFTKVDMPAAR</sequence>
<evidence type="ECO:0000256" key="5">
    <source>
        <dbReference type="ARBA" id="ARBA00022679"/>
    </source>
</evidence>
<dbReference type="InterPro" id="IPR015168">
    <property type="entry name" value="SsuA/THI5"/>
</dbReference>
<protein>
    <recommendedName>
        <fullName evidence="10">Thiamine pyrimidine synthase</fullName>
    </recommendedName>
</protein>
<keyword evidence="12" id="KW-0732">Signal</keyword>
<feature type="signal peptide" evidence="12">
    <location>
        <begin position="1"/>
        <end position="23"/>
    </location>
</feature>
<evidence type="ECO:0000256" key="6">
    <source>
        <dbReference type="ARBA" id="ARBA00022723"/>
    </source>
</evidence>
<dbReference type="Proteomes" id="UP000321638">
    <property type="component" value="Unassembled WGS sequence"/>
</dbReference>
<keyword evidence="6" id="KW-0479">Metal-binding</keyword>
<evidence type="ECO:0000313" key="15">
    <source>
        <dbReference type="Proteomes" id="UP000321638"/>
    </source>
</evidence>
<feature type="chain" id="PRO_5022952775" description="Thiamine pyrimidine synthase" evidence="12">
    <location>
        <begin position="24"/>
        <end position="334"/>
    </location>
</feature>
<dbReference type="AlphaFoldDB" id="A0A5C8PS25"/>
<dbReference type="RefSeq" id="WP_147845993.1">
    <property type="nucleotide sequence ID" value="NZ_VDUZ01000005.1"/>
</dbReference>
<dbReference type="EMBL" id="VDUZ01000005">
    <property type="protein sequence ID" value="TXL79486.1"/>
    <property type="molecule type" value="Genomic_DNA"/>
</dbReference>
<organism evidence="14 15">
    <name type="scientific">Vineibacter terrae</name>
    <dbReference type="NCBI Taxonomy" id="2586908"/>
    <lineage>
        <taxon>Bacteria</taxon>
        <taxon>Pseudomonadati</taxon>
        <taxon>Pseudomonadota</taxon>
        <taxon>Alphaproteobacteria</taxon>
        <taxon>Hyphomicrobiales</taxon>
        <taxon>Vineibacter</taxon>
    </lineage>
</organism>
<evidence type="ECO:0000256" key="7">
    <source>
        <dbReference type="ARBA" id="ARBA00022898"/>
    </source>
</evidence>
<evidence type="ECO:0000256" key="1">
    <source>
        <dbReference type="ARBA" id="ARBA00003469"/>
    </source>
</evidence>
<evidence type="ECO:0000256" key="10">
    <source>
        <dbReference type="ARBA" id="ARBA00033171"/>
    </source>
</evidence>
<evidence type="ECO:0000256" key="3">
    <source>
        <dbReference type="ARBA" id="ARBA00009406"/>
    </source>
</evidence>
<reference evidence="14 15" key="1">
    <citation type="submission" date="2019-06" db="EMBL/GenBank/DDBJ databases">
        <title>New taxonomy in bacterial strain CC-CFT640, isolated from vineyard.</title>
        <authorList>
            <person name="Lin S.-Y."/>
            <person name="Tsai C.-F."/>
            <person name="Young C.-C."/>
        </authorList>
    </citation>
    <scope>NUCLEOTIDE SEQUENCE [LARGE SCALE GENOMIC DNA]</scope>
    <source>
        <strain evidence="14 15">CC-CFT640</strain>
    </source>
</reference>
<keyword evidence="7" id="KW-0663">Pyridoxal phosphate</keyword>
<dbReference type="SUPFAM" id="SSF53850">
    <property type="entry name" value="Periplasmic binding protein-like II"/>
    <property type="match status" value="1"/>
</dbReference>
<keyword evidence="15" id="KW-1185">Reference proteome</keyword>
<keyword evidence="9" id="KW-0408">Iron</keyword>
<evidence type="ECO:0000256" key="4">
    <source>
        <dbReference type="ARBA" id="ARBA00011738"/>
    </source>
</evidence>
<comment type="caution">
    <text evidence="14">The sequence shown here is derived from an EMBL/GenBank/DDBJ whole genome shotgun (WGS) entry which is preliminary data.</text>
</comment>
<comment type="pathway">
    <text evidence="2">Cofactor biosynthesis; thiamine diphosphate biosynthesis.</text>
</comment>
<comment type="subunit">
    <text evidence="4">Homodimer.</text>
</comment>
<dbReference type="PANTHER" id="PTHR31528:SF1">
    <property type="entry name" value="4-AMINO-5-HYDROXYMETHYL-2-METHYLPYRIMIDINE PHOSPHATE SYNTHASE THI11-RELATED"/>
    <property type="match status" value="1"/>
</dbReference>
<comment type="similarity">
    <text evidence="3">Belongs to the NMT1/THI5 family.</text>
</comment>
<dbReference type="GO" id="GO:0046872">
    <property type="term" value="F:metal ion binding"/>
    <property type="evidence" value="ECO:0007669"/>
    <property type="project" value="UniProtKB-KW"/>
</dbReference>
<comment type="function">
    <text evidence="1">Responsible for the formation of the pyrimidine heterocycle in the thiamine biosynthesis pathway. Catalyzes the formation of hydroxymethylpyrimidine phosphate (HMP-P) from histidine and pyridoxal phosphate (PLP). The protein uses PLP and the active site histidine to form HMP-P, generating an inactive enzyme. The enzyme can only undergo a single turnover, which suggests it is a suicide enzyme.</text>
</comment>
<keyword evidence="8" id="KW-0784">Thiamine biosynthesis</keyword>
<evidence type="ECO:0000259" key="13">
    <source>
        <dbReference type="Pfam" id="PF09084"/>
    </source>
</evidence>
<evidence type="ECO:0000256" key="12">
    <source>
        <dbReference type="SAM" id="SignalP"/>
    </source>
</evidence>
<evidence type="ECO:0000256" key="11">
    <source>
        <dbReference type="ARBA" id="ARBA00048179"/>
    </source>
</evidence>
<accession>A0A5C8PS25</accession>
<evidence type="ECO:0000256" key="2">
    <source>
        <dbReference type="ARBA" id="ARBA00004948"/>
    </source>
</evidence>
<dbReference type="Pfam" id="PF09084">
    <property type="entry name" value="NMT1"/>
    <property type="match status" value="1"/>
</dbReference>
<dbReference type="GO" id="GO:0009228">
    <property type="term" value="P:thiamine biosynthetic process"/>
    <property type="evidence" value="ECO:0007669"/>
    <property type="project" value="UniProtKB-KW"/>
</dbReference>
<proteinExistence type="inferred from homology"/>